<keyword evidence="1" id="KW-0732">Signal</keyword>
<dbReference type="PANTHER" id="PTHR22953">
    <property type="entry name" value="ACID PHOSPHATASE RELATED"/>
    <property type="match status" value="1"/>
</dbReference>
<dbReference type="RefSeq" id="WP_206568371.1">
    <property type="nucleotide sequence ID" value="NZ_JAFKCW010000001.1"/>
</dbReference>
<evidence type="ECO:0000259" key="3">
    <source>
        <dbReference type="Pfam" id="PF00149"/>
    </source>
</evidence>
<dbReference type="EMBL" id="JAFKCW010000001">
    <property type="protein sequence ID" value="MBN7800423.1"/>
    <property type="molecule type" value="Genomic_DNA"/>
</dbReference>
<dbReference type="InterPro" id="IPR013783">
    <property type="entry name" value="Ig-like_fold"/>
</dbReference>
<evidence type="ECO:0000313" key="4">
    <source>
        <dbReference type="EMBL" id="MBN7800423.1"/>
    </source>
</evidence>
<dbReference type="SUPFAM" id="SSF56300">
    <property type="entry name" value="Metallo-dependent phosphatases"/>
    <property type="match status" value="1"/>
</dbReference>
<dbReference type="Proteomes" id="UP000664698">
    <property type="component" value="Unassembled WGS sequence"/>
</dbReference>
<protein>
    <submittedName>
        <fullName evidence="4">Metallophosphoesterase</fullName>
    </submittedName>
</protein>
<sequence>MISDSEGKTLFSAEVQGKEIPDLYYTNRERNQTIAGLEGESWIGPDSYFRYDFAFRAPFEEEITYQVTLGGQQYRRKYKTAPAIAEWKSIRFIALSDSETEPAGRIIRRAWYPGQPLFRSFAIPAAWEQKFGTTLEQGFELPNYFMTETEGYSANLEIINGREPDFMLMPGDLVQGGAYMPAWDEFWRHNSGVYAAGFSSYPIIAAIGNWESYGAYNGGYGSNEKGEFNPLVGRSRFHAFFEIDFNDPLQKHRQSYYRTDYGPITILTLDSSNGTPDQNRSDTPEDQKLKNKVYNGPGTDTQENFTQAQYEAAGGSDLSGFGPGTPQYAWLEANLKQAKAGKRLIFVQFHHIPFSSGEHGTTINHELATGQEGTPMRVLHPLFEEYGVIAVLAGHDELFERSFVDLNNDGKGVHYYDVGVAGDGMRGVKRNWISNPLTTLNYNEFSRWTADQKSVEHWNTTGANPVLVDGGKHYGHLEVNLKKVKDGDRTFAQIDFEPVYAFPVLDQNYNLQRVERRVYDDKMRIMVELEAMPINPDFKPEINLQLDQEGKVGTTLKDYLKNEVQADWKVTFSRSPEYSCSDLGGTENELKISDSKGNSWTKLVLVKVVDANPPTVILKPFERKFDLSRGFLEIKAEDFVSSVTDNCAVKSLAINKTRISCTEYQLPVEVVLEAVDQSGNQTREVVFLNLTAFESEKISIFPESGKQYTVGQAAEIRLGSEFEFTLEGWYRNGQRLEVEKGNAILTKEPGTYWAKLYPKGSDCAVESMKTEISFSNLPFGGIREFIQLVLGPEGKAELRPQDVFGVWPLSDPSLEVTLDKTLFSCENIGENLVVILIKKPGGETWERKATVKVVDQTKPTLVPKNSLIELDVYKGVAEITTQMLLSEYGDNCGIKSLMISKNRFTCEDAGKEFSIAIRAEDYSGNVSEALATVSVVRTEPEKILISGRKELCEGEKGVLELSSSKAFEVVRWRRNGIEIQGQTGKSLEVSESGSYHAVIRYAGDCLSETEFVEVKVSSKPSGEVTVDGNILRAPEGNFTYQWFRNGEKINGATTRAFTAEETGEYTVELTNTAGCSAKLKAFNLTISGILGRPVSQATALKIYPNPALDRTVAEFSEGVLAGVFELHVYSSEGKEVSSAVAVTILDDSKIEISLNRIAKGSYLIWVVGEDQKTYFGKLLVAN</sequence>
<gene>
    <name evidence="4" type="ORF">J0A67_06100</name>
</gene>
<dbReference type="InterPro" id="IPR004843">
    <property type="entry name" value="Calcineurin-like_PHP"/>
</dbReference>
<dbReference type="PANTHER" id="PTHR22953:SF153">
    <property type="entry name" value="PURPLE ACID PHOSPHATASE"/>
    <property type="match status" value="1"/>
</dbReference>
<keyword evidence="5" id="KW-1185">Reference proteome</keyword>
<feature type="domain" description="Calcineurin-like phosphoesterase" evidence="3">
    <location>
        <begin position="157"/>
        <end position="396"/>
    </location>
</feature>
<name>A0ABS3BMP6_9BACT</name>
<dbReference type="InterPro" id="IPR039331">
    <property type="entry name" value="PAPs-like"/>
</dbReference>
<dbReference type="Pfam" id="PF00149">
    <property type="entry name" value="Metallophos"/>
    <property type="match status" value="1"/>
</dbReference>
<organism evidence="4 5">
    <name type="scientific">Algoriphagus aestuariicola</name>
    <dbReference type="NCBI Taxonomy" id="1852016"/>
    <lineage>
        <taxon>Bacteria</taxon>
        <taxon>Pseudomonadati</taxon>
        <taxon>Bacteroidota</taxon>
        <taxon>Cytophagia</taxon>
        <taxon>Cytophagales</taxon>
        <taxon>Cyclobacteriaceae</taxon>
        <taxon>Algoriphagus</taxon>
    </lineage>
</organism>
<comment type="caution">
    <text evidence="4">The sequence shown here is derived from an EMBL/GenBank/DDBJ whole genome shotgun (WGS) entry which is preliminary data.</text>
</comment>
<feature type="compositionally biased region" description="Polar residues" evidence="2">
    <location>
        <begin position="269"/>
        <end position="278"/>
    </location>
</feature>
<feature type="compositionally biased region" description="Basic and acidic residues" evidence="2">
    <location>
        <begin position="279"/>
        <end position="289"/>
    </location>
</feature>
<dbReference type="Gene3D" id="3.60.21.10">
    <property type="match status" value="1"/>
</dbReference>
<evidence type="ECO:0000256" key="2">
    <source>
        <dbReference type="SAM" id="MobiDB-lite"/>
    </source>
</evidence>
<feature type="region of interest" description="Disordered" evidence="2">
    <location>
        <begin position="269"/>
        <end position="302"/>
    </location>
</feature>
<evidence type="ECO:0000256" key="1">
    <source>
        <dbReference type="ARBA" id="ARBA00022729"/>
    </source>
</evidence>
<dbReference type="Gene3D" id="2.60.40.10">
    <property type="entry name" value="Immunoglobulins"/>
    <property type="match status" value="1"/>
</dbReference>
<reference evidence="4 5" key="1">
    <citation type="submission" date="2021-03" db="EMBL/GenBank/DDBJ databases">
        <title>novel species isolated from a fishpond in China.</title>
        <authorList>
            <person name="Lu H."/>
            <person name="Cai Z."/>
        </authorList>
    </citation>
    <scope>NUCLEOTIDE SEQUENCE [LARGE SCALE GENOMIC DNA]</scope>
    <source>
        <strain evidence="4 5">JCM 31546</strain>
    </source>
</reference>
<evidence type="ECO:0000313" key="5">
    <source>
        <dbReference type="Proteomes" id="UP000664698"/>
    </source>
</evidence>
<proteinExistence type="predicted"/>
<dbReference type="InterPro" id="IPR029052">
    <property type="entry name" value="Metallo-depent_PP-like"/>
</dbReference>
<accession>A0ABS3BMP6</accession>